<feature type="region of interest" description="Disordered" evidence="1">
    <location>
        <begin position="219"/>
        <end position="256"/>
    </location>
</feature>
<reference evidence="2" key="1">
    <citation type="journal article" date="2020" name="Fungal Divers.">
        <title>Resolving the Mortierellaceae phylogeny through synthesis of multi-gene phylogenetics and phylogenomics.</title>
        <authorList>
            <person name="Vandepol N."/>
            <person name="Liber J."/>
            <person name="Desiro A."/>
            <person name="Na H."/>
            <person name="Kennedy M."/>
            <person name="Barry K."/>
            <person name="Grigoriev I.V."/>
            <person name="Miller A.N."/>
            <person name="O'Donnell K."/>
            <person name="Stajich J.E."/>
            <person name="Bonito G."/>
        </authorList>
    </citation>
    <scope>NUCLEOTIDE SEQUENCE</scope>
    <source>
        <strain evidence="2">NRRL 2769</strain>
    </source>
</reference>
<sequence length="553" mass="61585">MDQQAYIKWALQEVETEHVTIRAFAEKFSYTDRHTAETAYLSIINCTEIPKPRRNRLLQSLATFNANAAETFWTKRATVNKVGVITMKAAVDSVEAGHQQSKIIYRNHFGNEEADRQDAQNELSTYTYNLSTTFGGSNHSANKTMDRFYSTTPLESPRQAPLTLADLEQHLNSTPRVLGNPDQALGVFGTENERREELDRTSQRTSVSLPSINALLSVSPDTSSAEATSPFPVVPPTPAPLTSTDESGDTSESEQLLDRERDELLHSVDESNHPSCDWRVNGACMACLFADYRRVCINALVARDIKKTDVGDLMAVIGVFAPTLATKRMNESFSQLQLKSAQRPKPELPDIEIDDANIMKAVRFYLKDKSDEVEVSPMAGNKKLRIMLESLLEYLPSKEDKTASESSFTVKYVAPIIQAYVDLDGISSDFPNTNSSTQKHQNLRADRPDLRAKFSGQEILWGEITGPTQAGCKVKNLWDMYKLARFGKAFIVAGNDSAPLVQIIGSLGTYMRLYMKMRGVMILEEVGTFVVPTYKAMIPSLVATLPTLELLKV</sequence>
<proteinExistence type="predicted"/>
<evidence type="ECO:0000256" key="1">
    <source>
        <dbReference type="SAM" id="MobiDB-lite"/>
    </source>
</evidence>
<feature type="region of interest" description="Disordered" evidence="1">
    <location>
        <begin position="173"/>
        <end position="206"/>
    </location>
</feature>
<name>A0A9P6N4T6_9FUNG</name>
<comment type="caution">
    <text evidence="2">The sequence shown here is derived from an EMBL/GenBank/DDBJ whole genome shotgun (WGS) entry which is preliminary data.</text>
</comment>
<keyword evidence="3" id="KW-1185">Reference proteome</keyword>
<feature type="compositionally biased region" description="Basic and acidic residues" evidence="1">
    <location>
        <begin position="191"/>
        <end position="202"/>
    </location>
</feature>
<protein>
    <submittedName>
        <fullName evidence="2">Uncharacterized protein</fullName>
    </submittedName>
</protein>
<evidence type="ECO:0000313" key="2">
    <source>
        <dbReference type="EMBL" id="KAG0023831.1"/>
    </source>
</evidence>
<evidence type="ECO:0000313" key="3">
    <source>
        <dbReference type="Proteomes" id="UP000703661"/>
    </source>
</evidence>
<dbReference type="AlphaFoldDB" id="A0A9P6N4T6"/>
<gene>
    <name evidence="2" type="ORF">BGZ80_007853</name>
</gene>
<organism evidence="2 3">
    <name type="scientific">Entomortierella chlamydospora</name>
    <dbReference type="NCBI Taxonomy" id="101097"/>
    <lineage>
        <taxon>Eukaryota</taxon>
        <taxon>Fungi</taxon>
        <taxon>Fungi incertae sedis</taxon>
        <taxon>Mucoromycota</taxon>
        <taxon>Mortierellomycotina</taxon>
        <taxon>Mortierellomycetes</taxon>
        <taxon>Mortierellales</taxon>
        <taxon>Mortierellaceae</taxon>
        <taxon>Entomortierella</taxon>
    </lineage>
</organism>
<dbReference type="Proteomes" id="UP000703661">
    <property type="component" value="Unassembled WGS sequence"/>
</dbReference>
<dbReference type="EMBL" id="JAAAID010000041">
    <property type="protein sequence ID" value="KAG0023831.1"/>
    <property type="molecule type" value="Genomic_DNA"/>
</dbReference>
<accession>A0A9P6N4T6</accession>